<comment type="caution">
    <text evidence="3">The sequence shown here is derived from an EMBL/GenBank/DDBJ whole genome shotgun (WGS) entry which is preliminary data.</text>
</comment>
<sequence length="66" mass="7014">MMKLKRHTGAALLMGALLVALSGCQKDEGPMERAGKEVDKAMEKTGQQIEKAGDAIQDAAKGDDKK</sequence>
<dbReference type="Proteomes" id="UP000319502">
    <property type="component" value="Unassembled WGS sequence"/>
</dbReference>
<keyword evidence="2" id="KW-0732">Signal</keyword>
<feature type="chain" id="PRO_5021925600" description="YtxH domain-containing protein" evidence="2">
    <location>
        <begin position="23"/>
        <end position="66"/>
    </location>
</feature>
<evidence type="ECO:0000313" key="3">
    <source>
        <dbReference type="EMBL" id="TVO53491.1"/>
    </source>
</evidence>
<dbReference type="AlphaFoldDB" id="A0A557QKQ4"/>
<feature type="region of interest" description="Disordered" evidence="1">
    <location>
        <begin position="45"/>
        <end position="66"/>
    </location>
</feature>
<dbReference type="OrthoDB" id="8550138at2"/>
<accession>A0A557QKQ4</accession>
<dbReference type="EMBL" id="VMNK01000015">
    <property type="protein sequence ID" value="TVO53491.1"/>
    <property type="molecule type" value="Genomic_DNA"/>
</dbReference>
<evidence type="ECO:0008006" key="5">
    <source>
        <dbReference type="Google" id="ProtNLM"/>
    </source>
</evidence>
<evidence type="ECO:0000256" key="1">
    <source>
        <dbReference type="SAM" id="MobiDB-lite"/>
    </source>
</evidence>
<organism evidence="3 4">
    <name type="scientific">Denitromonas halophila</name>
    <dbReference type="NCBI Taxonomy" id="1629404"/>
    <lineage>
        <taxon>Bacteria</taxon>
        <taxon>Pseudomonadati</taxon>
        <taxon>Pseudomonadota</taxon>
        <taxon>Betaproteobacteria</taxon>
        <taxon>Rhodocyclales</taxon>
        <taxon>Zoogloeaceae</taxon>
        <taxon>Denitromonas</taxon>
    </lineage>
</organism>
<reference evidence="3 4" key="1">
    <citation type="submission" date="2019-07" db="EMBL/GenBank/DDBJ databases">
        <title>The pathways for chlorine oxyanion respiration interact through the shared metabolite chlorate.</title>
        <authorList>
            <person name="Barnum T.P."/>
            <person name="Cheng Y."/>
            <person name="Hill K.A."/>
            <person name="Lucas L.N."/>
            <person name="Carlson H.K."/>
            <person name="Coates J.D."/>
        </authorList>
    </citation>
    <scope>NUCLEOTIDE SEQUENCE [LARGE SCALE GENOMIC DNA]</scope>
    <source>
        <strain evidence="3 4">SFB-3</strain>
    </source>
</reference>
<protein>
    <recommendedName>
        <fullName evidence="5">YtxH domain-containing protein</fullName>
    </recommendedName>
</protein>
<evidence type="ECO:0000256" key="2">
    <source>
        <dbReference type="SAM" id="SignalP"/>
    </source>
</evidence>
<keyword evidence="4" id="KW-1185">Reference proteome</keyword>
<feature type="signal peptide" evidence="2">
    <location>
        <begin position="1"/>
        <end position="22"/>
    </location>
</feature>
<proteinExistence type="predicted"/>
<gene>
    <name evidence="3" type="ORF">FHP91_16705</name>
</gene>
<name>A0A557QKQ4_9RHOO</name>
<evidence type="ECO:0000313" key="4">
    <source>
        <dbReference type="Proteomes" id="UP000319502"/>
    </source>
</evidence>
<dbReference type="PROSITE" id="PS51257">
    <property type="entry name" value="PROKAR_LIPOPROTEIN"/>
    <property type="match status" value="1"/>
</dbReference>